<sequence>MIKHFMHKCPVNYALVRPAICIDPPVMAGYPEKAQERMKKIVKSLAEKLELKLLELRCVPSSQSLQFFKERLEKQWSRN</sequence>
<dbReference type="AlphaFoldDB" id="A0A4Y2EJ57"/>
<accession>A0A4Y2EJ57</accession>
<gene>
    <name evidence="1" type="ORF">AVEN_27796_1</name>
</gene>
<reference evidence="1 2" key="1">
    <citation type="journal article" date="2019" name="Sci. Rep.">
        <title>Orb-weaving spider Araneus ventricosus genome elucidates the spidroin gene catalogue.</title>
        <authorList>
            <person name="Kono N."/>
            <person name="Nakamura H."/>
            <person name="Ohtoshi R."/>
            <person name="Moran D.A.P."/>
            <person name="Shinohara A."/>
            <person name="Yoshida Y."/>
            <person name="Fujiwara M."/>
            <person name="Mori M."/>
            <person name="Tomita M."/>
            <person name="Arakawa K."/>
        </authorList>
    </citation>
    <scope>NUCLEOTIDE SEQUENCE [LARGE SCALE GENOMIC DNA]</scope>
</reference>
<proteinExistence type="predicted"/>
<name>A0A4Y2EJ57_ARAVE</name>
<dbReference type="Proteomes" id="UP000499080">
    <property type="component" value="Unassembled WGS sequence"/>
</dbReference>
<evidence type="ECO:0000313" key="1">
    <source>
        <dbReference type="EMBL" id="GBM29180.1"/>
    </source>
</evidence>
<evidence type="ECO:0000313" key="2">
    <source>
        <dbReference type="Proteomes" id="UP000499080"/>
    </source>
</evidence>
<keyword evidence="2" id="KW-1185">Reference proteome</keyword>
<comment type="caution">
    <text evidence="1">The sequence shown here is derived from an EMBL/GenBank/DDBJ whole genome shotgun (WGS) entry which is preliminary data.</text>
</comment>
<dbReference type="EMBL" id="BGPR01000629">
    <property type="protein sequence ID" value="GBM29180.1"/>
    <property type="molecule type" value="Genomic_DNA"/>
</dbReference>
<protein>
    <submittedName>
        <fullName evidence="1">Uncharacterized protein</fullName>
    </submittedName>
</protein>
<organism evidence="1 2">
    <name type="scientific">Araneus ventricosus</name>
    <name type="common">Orbweaver spider</name>
    <name type="synonym">Epeira ventricosa</name>
    <dbReference type="NCBI Taxonomy" id="182803"/>
    <lineage>
        <taxon>Eukaryota</taxon>
        <taxon>Metazoa</taxon>
        <taxon>Ecdysozoa</taxon>
        <taxon>Arthropoda</taxon>
        <taxon>Chelicerata</taxon>
        <taxon>Arachnida</taxon>
        <taxon>Araneae</taxon>
        <taxon>Araneomorphae</taxon>
        <taxon>Entelegynae</taxon>
        <taxon>Araneoidea</taxon>
        <taxon>Araneidae</taxon>
        <taxon>Araneus</taxon>
    </lineage>
</organism>